<sequence length="335" mass="38807">MFSRMTPKIEGTNAISEIRKVNIGGVDQWLLIRGENKNLPLLLMLHGGPGAAQIGFIREYQQELEKHFIVVNWDQRGAGLSYKNSIPIETMNINQFLHDAIEVVDYIKRDFHKEKVFLLGHSWGSLLGMLAISKFPEHFIHYFGVSQVVNMSKAEELSYELLLERARETNNQKAIKDLEKIGKPPWKHLKHDRVHQKYLELMGGGISHDGKLVNEIVKKLLKSKEYTIFDAMKYVNGQLFSMKAMLDELRQFDLTNEVKEVKVPISFIMGSHDLTVPSLPTKEFFNTIEAPFKEWFIFNKSAHSPNFEEREKFTRIVLEAKNRYLNIREQSMTGL</sequence>
<dbReference type="Gene3D" id="3.40.50.1820">
    <property type="entry name" value="alpha/beta hydrolase"/>
    <property type="match status" value="1"/>
</dbReference>
<feature type="domain" description="Serine aminopeptidase S33" evidence="2">
    <location>
        <begin position="51"/>
        <end position="140"/>
    </location>
</feature>
<gene>
    <name evidence="3" type="ORF">KHA97_14650</name>
</gene>
<dbReference type="GO" id="GO:0016020">
    <property type="term" value="C:membrane"/>
    <property type="evidence" value="ECO:0007669"/>
    <property type="project" value="TreeGrafter"/>
</dbReference>
<dbReference type="InterPro" id="IPR002410">
    <property type="entry name" value="Peptidase_S33"/>
</dbReference>
<dbReference type="InterPro" id="IPR050266">
    <property type="entry name" value="AB_hydrolase_sf"/>
</dbReference>
<dbReference type="EMBL" id="JAGYPG010000002">
    <property type="protein sequence ID" value="MBS4196305.1"/>
    <property type="molecule type" value="Genomic_DNA"/>
</dbReference>
<name>A0A942TEB1_9BACI</name>
<dbReference type="Proteomes" id="UP000681414">
    <property type="component" value="Unassembled WGS sequence"/>
</dbReference>
<dbReference type="InterPro" id="IPR029058">
    <property type="entry name" value="AB_hydrolase_fold"/>
</dbReference>
<dbReference type="GO" id="GO:0008233">
    <property type="term" value="F:peptidase activity"/>
    <property type="evidence" value="ECO:0007669"/>
    <property type="project" value="InterPro"/>
</dbReference>
<reference evidence="3 4" key="1">
    <citation type="submission" date="2021-05" db="EMBL/GenBank/DDBJ databases">
        <title>Novel Bacillus species.</title>
        <authorList>
            <person name="Liu G."/>
        </authorList>
    </citation>
    <scope>NUCLEOTIDE SEQUENCE [LARGE SCALE GENOMIC DNA]</scope>
    <source>
        <strain evidence="4">FJAT-49780</strain>
    </source>
</reference>
<dbReference type="PANTHER" id="PTHR43798:SF33">
    <property type="entry name" value="HYDROLASE, PUTATIVE (AFU_ORTHOLOGUE AFUA_2G14860)-RELATED"/>
    <property type="match status" value="1"/>
</dbReference>
<dbReference type="PANTHER" id="PTHR43798">
    <property type="entry name" value="MONOACYLGLYCEROL LIPASE"/>
    <property type="match status" value="1"/>
</dbReference>
<evidence type="ECO:0000313" key="3">
    <source>
        <dbReference type="EMBL" id="MBS4196305.1"/>
    </source>
</evidence>
<dbReference type="InterPro" id="IPR022742">
    <property type="entry name" value="Hydrolase_4"/>
</dbReference>
<keyword evidence="1 3" id="KW-0378">Hydrolase</keyword>
<accession>A0A942TEB1</accession>
<evidence type="ECO:0000313" key="4">
    <source>
        <dbReference type="Proteomes" id="UP000681414"/>
    </source>
</evidence>
<evidence type="ECO:0000259" key="2">
    <source>
        <dbReference type="Pfam" id="PF12146"/>
    </source>
</evidence>
<dbReference type="SUPFAM" id="SSF53474">
    <property type="entry name" value="alpha/beta-Hydrolases"/>
    <property type="match status" value="1"/>
</dbReference>
<dbReference type="Pfam" id="PF12146">
    <property type="entry name" value="Hydrolase_4"/>
    <property type="match status" value="1"/>
</dbReference>
<dbReference type="PRINTS" id="PR00793">
    <property type="entry name" value="PROAMNOPTASE"/>
</dbReference>
<proteinExistence type="predicted"/>
<keyword evidence="4" id="KW-1185">Reference proteome</keyword>
<protein>
    <submittedName>
        <fullName evidence="3">Alpha/beta hydrolase</fullName>
    </submittedName>
</protein>
<comment type="caution">
    <text evidence="3">The sequence shown here is derived from an EMBL/GenBank/DDBJ whole genome shotgun (WGS) entry which is preliminary data.</text>
</comment>
<evidence type="ECO:0000256" key="1">
    <source>
        <dbReference type="ARBA" id="ARBA00022801"/>
    </source>
</evidence>
<dbReference type="GO" id="GO:0006508">
    <property type="term" value="P:proteolysis"/>
    <property type="evidence" value="ECO:0007669"/>
    <property type="project" value="InterPro"/>
</dbReference>
<dbReference type="AlphaFoldDB" id="A0A942TEB1"/>
<organism evidence="3 4">
    <name type="scientific">Lederbergia citri</name>
    <dbReference type="NCBI Taxonomy" id="2833580"/>
    <lineage>
        <taxon>Bacteria</taxon>
        <taxon>Bacillati</taxon>
        <taxon>Bacillota</taxon>
        <taxon>Bacilli</taxon>
        <taxon>Bacillales</taxon>
        <taxon>Bacillaceae</taxon>
        <taxon>Lederbergia</taxon>
    </lineage>
</organism>
<dbReference type="RefSeq" id="WP_213125443.1">
    <property type="nucleotide sequence ID" value="NZ_JAGYPG010000002.1"/>
</dbReference>